<accession>S3HVX2</accession>
<evidence type="ECO:0008006" key="4">
    <source>
        <dbReference type="Google" id="ProtNLM"/>
    </source>
</evidence>
<dbReference type="HOGENOM" id="CLU_1990873_0_0_5"/>
<keyword evidence="3" id="KW-1185">Reference proteome</keyword>
<dbReference type="PROSITE" id="PS51257">
    <property type="entry name" value="PROKAR_LIPOPROTEIN"/>
    <property type="match status" value="1"/>
</dbReference>
<keyword evidence="1" id="KW-0732">Signal</keyword>
<dbReference type="STRING" id="990285.RGCCGE502_14820"/>
<comment type="caution">
    <text evidence="2">The sequence shown here is derived from an EMBL/GenBank/DDBJ whole genome shotgun (WGS) entry which is preliminary data.</text>
</comment>
<evidence type="ECO:0000256" key="1">
    <source>
        <dbReference type="SAM" id="SignalP"/>
    </source>
</evidence>
<dbReference type="Proteomes" id="UP000014411">
    <property type="component" value="Unassembled WGS sequence"/>
</dbReference>
<reference evidence="2 3" key="1">
    <citation type="journal article" date="2012" name="J. Bacteriol.">
        <title>Genome sequence of Rhizobium grahamii CCGE502, a broad-host-range symbiont with low nodulation competitiveness in Phaseolus vulgaris.</title>
        <authorList>
            <person name="Althabegoiti M.J."/>
            <person name="Lozano L."/>
            <person name="Torres-Tejerizo G."/>
            <person name="Ormeno-Orrillo E."/>
            <person name="Rogel M.A."/>
            <person name="Gonzalez V."/>
            <person name="Martinez-Romero E."/>
        </authorList>
    </citation>
    <scope>NUCLEOTIDE SEQUENCE [LARGE SCALE GENOMIC DNA]</scope>
    <source>
        <strain evidence="2 3">CCGE 502</strain>
    </source>
</reference>
<organism evidence="2 3">
    <name type="scientific">Rhizobium grahamii CCGE 502</name>
    <dbReference type="NCBI Taxonomy" id="990285"/>
    <lineage>
        <taxon>Bacteria</taxon>
        <taxon>Pseudomonadati</taxon>
        <taxon>Pseudomonadota</taxon>
        <taxon>Alphaproteobacteria</taxon>
        <taxon>Hyphomicrobiales</taxon>
        <taxon>Rhizobiaceae</taxon>
        <taxon>Rhizobium/Agrobacterium group</taxon>
        <taxon>Rhizobium</taxon>
    </lineage>
</organism>
<dbReference type="AlphaFoldDB" id="S3HVX2"/>
<evidence type="ECO:0000313" key="2">
    <source>
        <dbReference type="EMBL" id="EPE97331.1"/>
    </source>
</evidence>
<proteinExistence type="predicted"/>
<feature type="signal peptide" evidence="1">
    <location>
        <begin position="1"/>
        <end position="28"/>
    </location>
</feature>
<dbReference type="EMBL" id="AEYE02000015">
    <property type="protein sequence ID" value="EPE97331.1"/>
    <property type="molecule type" value="Genomic_DNA"/>
</dbReference>
<evidence type="ECO:0000313" key="3">
    <source>
        <dbReference type="Proteomes" id="UP000014411"/>
    </source>
</evidence>
<gene>
    <name evidence="2" type="ORF">RGCCGE502_14820</name>
</gene>
<feature type="chain" id="PRO_5004509434" description="Transmembrane protein" evidence="1">
    <location>
        <begin position="29"/>
        <end position="125"/>
    </location>
</feature>
<protein>
    <recommendedName>
        <fullName evidence="4">Transmembrane protein</fullName>
    </recommendedName>
</protein>
<dbReference type="RefSeq" id="WP_016554971.1">
    <property type="nucleotide sequence ID" value="NZ_AEYE02000015.1"/>
</dbReference>
<name>S3HVX2_9HYPH</name>
<sequence length="125" mass="13366">MNRLRSIYLVVLGAAVACMASGAVSAFAGPLPAGKLLNSAAALLGLASVLQLRVSGWFDFVMEEYGDQEKYPFGPPSHITRQIIETDDPNQPIVREARNILFVEAETGFKLGVASLVVALAAAWF</sequence>